<accession>A0ACB8QHD1</accession>
<reference evidence="1" key="2">
    <citation type="journal article" date="2022" name="New Phytol.">
        <title>Evolutionary transition to the ectomycorrhizal habit in the genomes of a hyperdiverse lineage of mushroom-forming fungi.</title>
        <authorList>
            <person name="Looney B."/>
            <person name="Miyauchi S."/>
            <person name="Morin E."/>
            <person name="Drula E."/>
            <person name="Courty P.E."/>
            <person name="Kohler A."/>
            <person name="Kuo A."/>
            <person name="LaButti K."/>
            <person name="Pangilinan J."/>
            <person name="Lipzen A."/>
            <person name="Riley R."/>
            <person name="Andreopoulos W."/>
            <person name="He G."/>
            <person name="Johnson J."/>
            <person name="Nolan M."/>
            <person name="Tritt A."/>
            <person name="Barry K.W."/>
            <person name="Grigoriev I.V."/>
            <person name="Nagy L.G."/>
            <person name="Hibbett D."/>
            <person name="Henrissat B."/>
            <person name="Matheny P.B."/>
            <person name="Labbe J."/>
            <person name="Martin F.M."/>
        </authorList>
    </citation>
    <scope>NUCLEOTIDE SEQUENCE</scope>
    <source>
        <strain evidence="1">EC-137</strain>
    </source>
</reference>
<reference evidence="1" key="1">
    <citation type="submission" date="2021-02" db="EMBL/GenBank/DDBJ databases">
        <authorList>
            <consortium name="DOE Joint Genome Institute"/>
            <person name="Ahrendt S."/>
            <person name="Looney B.P."/>
            <person name="Miyauchi S."/>
            <person name="Morin E."/>
            <person name="Drula E."/>
            <person name="Courty P.E."/>
            <person name="Chicoki N."/>
            <person name="Fauchery L."/>
            <person name="Kohler A."/>
            <person name="Kuo A."/>
            <person name="Labutti K."/>
            <person name="Pangilinan J."/>
            <person name="Lipzen A."/>
            <person name="Riley R."/>
            <person name="Andreopoulos W."/>
            <person name="He G."/>
            <person name="Johnson J."/>
            <person name="Barry K.W."/>
            <person name="Grigoriev I.V."/>
            <person name="Nagy L."/>
            <person name="Hibbett D."/>
            <person name="Henrissat B."/>
            <person name="Matheny P.B."/>
            <person name="Labbe J."/>
            <person name="Martin F."/>
        </authorList>
    </citation>
    <scope>NUCLEOTIDE SEQUENCE</scope>
    <source>
        <strain evidence="1">EC-137</strain>
    </source>
</reference>
<protein>
    <submittedName>
        <fullName evidence="1">Uncharacterized protein</fullName>
    </submittedName>
</protein>
<evidence type="ECO:0000313" key="1">
    <source>
        <dbReference type="EMBL" id="KAI0030978.1"/>
    </source>
</evidence>
<proteinExistence type="predicted"/>
<gene>
    <name evidence="1" type="ORF">K488DRAFT_87276</name>
</gene>
<comment type="caution">
    <text evidence="1">The sequence shown here is derived from an EMBL/GenBank/DDBJ whole genome shotgun (WGS) entry which is preliminary data.</text>
</comment>
<keyword evidence="2" id="KW-1185">Reference proteome</keyword>
<organism evidence="1 2">
    <name type="scientific">Vararia minispora EC-137</name>
    <dbReference type="NCBI Taxonomy" id="1314806"/>
    <lineage>
        <taxon>Eukaryota</taxon>
        <taxon>Fungi</taxon>
        <taxon>Dikarya</taxon>
        <taxon>Basidiomycota</taxon>
        <taxon>Agaricomycotina</taxon>
        <taxon>Agaricomycetes</taxon>
        <taxon>Russulales</taxon>
        <taxon>Lachnocladiaceae</taxon>
        <taxon>Vararia</taxon>
    </lineage>
</organism>
<name>A0ACB8QHD1_9AGAM</name>
<evidence type="ECO:0000313" key="2">
    <source>
        <dbReference type="Proteomes" id="UP000814128"/>
    </source>
</evidence>
<dbReference type="EMBL" id="MU273598">
    <property type="protein sequence ID" value="KAI0030978.1"/>
    <property type="molecule type" value="Genomic_DNA"/>
</dbReference>
<sequence>MFSTSPRSSVGELPFEILSHIFCFLRDMCIVHGKRLKLEDAIVPWIQSATHVCRHWRGAALSCPQLWADLDDATLQHPLWRLAIYRSGLVPLHLSVNFPRIRDLGEFGTIMYDHGDRVRSLTLLSRVPSSGVVSVSKLERSVLNSSFQNLEDLEIDINYLTEEDQGGERDTYDCLFYGIPPRLTRLTLCANAFTLSHPIYDNLTELTFRFVAGVVFLDASELGRRIEEMPRLRVLELHRVILKGVPMTSRVSPPPSLRKFIMVFVHHDDLTLPTSIAPSPHLSFDLTHSRTCQPNSSPTVYDAFLGQHAGHDRMPRAYALSFTRAKIHNRDTVSAVLRLFAEPGEPFLTFRRDFSEAEAADADVVFAQLPCFGTHLSAIEEASIDSDAVDLWPALLHCTPRLRTLRLRCGAFVRIVGALLAAEAAGTRALPDLRSVVIESWDFADREEAMRTMGGFMRWRRMREDRGAPLRMWEAPGGLLQMAEECCSERSLDALQPMRGDDDLTHL</sequence>
<dbReference type="Proteomes" id="UP000814128">
    <property type="component" value="Unassembled WGS sequence"/>
</dbReference>